<dbReference type="Proteomes" id="UP000034711">
    <property type="component" value="Unassembled WGS sequence"/>
</dbReference>
<dbReference type="InterPro" id="IPR041657">
    <property type="entry name" value="HTH_17"/>
</dbReference>
<dbReference type="GO" id="GO:0003677">
    <property type="term" value="F:DNA binding"/>
    <property type="evidence" value="ECO:0007669"/>
    <property type="project" value="InterPro"/>
</dbReference>
<dbReference type="InterPro" id="IPR009061">
    <property type="entry name" value="DNA-bd_dom_put_sf"/>
</dbReference>
<protein>
    <recommendedName>
        <fullName evidence="1">HTH merR-type domain-containing protein</fullName>
    </recommendedName>
</protein>
<dbReference type="InterPro" id="IPR000551">
    <property type="entry name" value="MerR-type_HTH_dom"/>
</dbReference>
<gene>
    <name evidence="2" type="ORF">UY77_C0006G0015</name>
</gene>
<dbReference type="GO" id="GO:0006355">
    <property type="term" value="P:regulation of DNA-templated transcription"/>
    <property type="evidence" value="ECO:0007669"/>
    <property type="project" value="InterPro"/>
</dbReference>
<proteinExistence type="predicted"/>
<dbReference type="AlphaFoldDB" id="A0A0G1XP80"/>
<dbReference type="Gene3D" id="1.10.1660.10">
    <property type="match status" value="1"/>
</dbReference>
<dbReference type="SUPFAM" id="SSF46955">
    <property type="entry name" value="Putative DNA-binding domain"/>
    <property type="match status" value="1"/>
</dbReference>
<organism evidence="2 3">
    <name type="scientific">Candidatus Uhrbacteria bacterium GW2011_GWA2_53_10</name>
    <dbReference type="NCBI Taxonomy" id="1618980"/>
    <lineage>
        <taxon>Bacteria</taxon>
        <taxon>Candidatus Uhriibacteriota</taxon>
    </lineage>
</organism>
<dbReference type="PROSITE" id="PS50937">
    <property type="entry name" value="HTH_MERR_2"/>
    <property type="match status" value="1"/>
</dbReference>
<evidence type="ECO:0000313" key="2">
    <source>
        <dbReference type="EMBL" id="KKW33078.1"/>
    </source>
</evidence>
<dbReference type="EMBL" id="LCRI01000006">
    <property type="protein sequence ID" value="KKW33078.1"/>
    <property type="molecule type" value="Genomic_DNA"/>
</dbReference>
<comment type="caution">
    <text evidence="2">The sequence shown here is derived from an EMBL/GenBank/DDBJ whole genome shotgun (WGS) entry which is preliminary data.</text>
</comment>
<reference evidence="2 3" key="1">
    <citation type="journal article" date="2015" name="Nature">
        <title>rRNA introns, odd ribosomes, and small enigmatic genomes across a large radiation of phyla.</title>
        <authorList>
            <person name="Brown C.T."/>
            <person name="Hug L.A."/>
            <person name="Thomas B.C."/>
            <person name="Sharon I."/>
            <person name="Castelle C.J."/>
            <person name="Singh A."/>
            <person name="Wilkins M.J."/>
            <person name="Williams K.H."/>
            <person name="Banfield J.F."/>
        </authorList>
    </citation>
    <scope>NUCLEOTIDE SEQUENCE [LARGE SCALE GENOMIC DNA]</scope>
</reference>
<evidence type="ECO:0000259" key="1">
    <source>
        <dbReference type="PROSITE" id="PS50937"/>
    </source>
</evidence>
<dbReference type="Pfam" id="PF12728">
    <property type="entry name" value="HTH_17"/>
    <property type="match status" value="1"/>
</dbReference>
<evidence type="ECO:0000313" key="3">
    <source>
        <dbReference type="Proteomes" id="UP000034711"/>
    </source>
</evidence>
<sequence>MANIGKKNLSISEAARYLGVTEATLRRWHNDGSFTASFLTPGGHRRYALADLEKRTKGLFRLAQEWAAAEKPWPLESDFYCSTSDRFKTRHERMAHEMDTHGSWQAFSSLISSATGEIGNNSFDHNLGNWPDVPGVFFAYDLGKRIIVLADRGVGILATLRLVRPKLETDEEALRVAFTEVLTSRASEHRGNGLKYVNEALTQAGVDFTFQSGTAVLSIRKGASPFTIKKSDAAIRGSLALMKF</sequence>
<name>A0A0G1XP80_9BACT</name>
<feature type="domain" description="HTH merR-type" evidence="1">
    <location>
        <begin position="8"/>
        <end position="54"/>
    </location>
</feature>
<accession>A0A0G1XP80</accession>